<gene>
    <name evidence="1" type="ORF">OE88DRAFT_896429</name>
</gene>
<protein>
    <submittedName>
        <fullName evidence="1">Uncharacterized protein</fullName>
    </submittedName>
</protein>
<sequence length="200" mass="22403">MVARRVRHQACERSLSKGCSYSIGPSDRTVECRQDSIDIKCPRLSPPLLRLRSVVRSLLALRSCCRGGDLLAFGISRIRTSDTLPRRCQTTTGILAASSPRQRVLDSLEIEHRAVPTILLRCARLAQRCCGLICIFAVSTIWSNWPNVPSYEAARHLDTTYEYTGLTHRSAIVTLRRSTNFFRAIRSCAEAQSPSTCETF</sequence>
<reference evidence="1 2" key="1">
    <citation type="journal article" date="2019" name="Nat. Ecol. Evol.">
        <title>Megaphylogeny resolves global patterns of mushroom evolution.</title>
        <authorList>
            <person name="Varga T."/>
            <person name="Krizsan K."/>
            <person name="Foldi C."/>
            <person name="Dima B."/>
            <person name="Sanchez-Garcia M."/>
            <person name="Sanchez-Ramirez S."/>
            <person name="Szollosi G.J."/>
            <person name="Szarkandi J.G."/>
            <person name="Papp V."/>
            <person name="Albert L."/>
            <person name="Andreopoulos W."/>
            <person name="Angelini C."/>
            <person name="Antonin V."/>
            <person name="Barry K.W."/>
            <person name="Bougher N.L."/>
            <person name="Buchanan P."/>
            <person name="Buyck B."/>
            <person name="Bense V."/>
            <person name="Catcheside P."/>
            <person name="Chovatia M."/>
            <person name="Cooper J."/>
            <person name="Damon W."/>
            <person name="Desjardin D."/>
            <person name="Finy P."/>
            <person name="Geml J."/>
            <person name="Haridas S."/>
            <person name="Hughes K."/>
            <person name="Justo A."/>
            <person name="Karasinski D."/>
            <person name="Kautmanova I."/>
            <person name="Kiss B."/>
            <person name="Kocsube S."/>
            <person name="Kotiranta H."/>
            <person name="LaButti K.M."/>
            <person name="Lechner B.E."/>
            <person name="Liimatainen K."/>
            <person name="Lipzen A."/>
            <person name="Lukacs Z."/>
            <person name="Mihaltcheva S."/>
            <person name="Morgado L.N."/>
            <person name="Niskanen T."/>
            <person name="Noordeloos M.E."/>
            <person name="Ohm R.A."/>
            <person name="Ortiz-Santana B."/>
            <person name="Ovrebo C."/>
            <person name="Racz N."/>
            <person name="Riley R."/>
            <person name="Savchenko A."/>
            <person name="Shiryaev A."/>
            <person name="Soop K."/>
            <person name="Spirin V."/>
            <person name="Szebenyi C."/>
            <person name="Tomsovsky M."/>
            <person name="Tulloss R.E."/>
            <person name="Uehling J."/>
            <person name="Grigoriev I.V."/>
            <person name="Vagvolgyi C."/>
            <person name="Papp T."/>
            <person name="Martin F.M."/>
            <person name="Miettinen O."/>
            <person name="Hibbett D.S."/>
            <person name="Nagy L.G."/>
        </authorList>
    </citation>
    <scope>NUCLEOTIDE SEQUENCE [LARGE SCALE GENOMIC DNA]</scope>
    <source>
        <strain evidence="1 2">OMC1185</strain>
    </source>
</reference>
<dbReference type="EMBL" id="ML213529">
    <property type="protein sequence ID" value="TFK46505.1"/>
    <property type="molecule type" value="Genomic_DNA"/>
</dbReference>
<name>A0A5C3MNZ9_9AGAM</name>
<proteinExistence type="predicted"/>
<evidence type="ECO:0000313" key="2">
    <source>
        <dbReference type="Proteomes" id="UP000305948"/>
    </source>
</evidence>
<evidence type="ECO:0000313" key="1">
    <source>
        <dbReference type="EMBL" id="TFK46505.1"/>
    </source>
</evidence>
<organism evidence="1 2">
    <name type="scientific">Heliocybe sulcata</name>
    <dbReference type="NCBI Taxonomy" id="5364"/>
    <lineage>
        <taxon>Eukaryota</taxon>
        <taxon>Fungi</taxon>
        <taxon>Dikarya</taxon>
        <taxon>Basidiomycota</taxon>
        <taxon>Agaricomycotina</taxon>
        <taxon>Agaricomycetes</taxon>
        <taxon>Gloeophyllales</taxon>
        <taxon>Gloeophyllaceae</taxon>
        <taxon>Heliocybe</taxon>
    </lineage>
</organism>
<dbReference type="AlphaFoldDB" id="A0A5C3MNZ9"/>
<accession>A0A5C3MNZ9</accession>
<keyword evidence="2" id="KW-1185">Reference proteome</keyword>
<dbReference type="Proteomes" id="UP000305948">
    <property type="component" value="Unassembled WGS sequence"/>
</dbReference>